<dbReference type="PANTHER" id="PTHR13068">
    <property type="entry name" value="CGI-12 PROTEIN-RELATED"/>
    <property type="match status" value="1"/>
</dbReference>
<evidence type="ECO:0000256" key="2">
    <source>
        <dbReference type="ARBA" id="ARBA00022946"/>
    </source>
</evidence>
<dbReference type="InterPro" id="IPR003690">
    <property type="entry name" value="MTERF"/>
</dbReference>
<dbReference type="Gene3D" id="1.25.70.10">
    <property type="entry name" value="Transcription termination factor 3, mitochondrial"/>
    <property type="match status" value="1"/>
</dbReference>
<accession>A0A7S3XNU5</accession>
<dbReference type="EMBL" id="HBIU01014102">
    <property type="protein sequence ID" value="CAE0627845.1"/>
    <property type="molecule type" value="Transcribed_RNA"/>
</dbReference>
<dbReference type="SMART" id="SM00733">
    <property type="entry name" value="Mterf"/>
    <property type="match status" value="6"/>
</dbReference>
<proteinExistence type="inferred from homology"/>
<organism evidence="3">
    <name type="scientific">Heterosigma akashiwo</name>
    <name type="common">Chromophytic alga</name>
    <name type="synonym">Heterosigma carterae</name>
    <dbReference type="NCBI Taxonomy" id="2829"/>
    <lineage>
        <taxon>Eukaryota</taxon>
        <taxon>Sar</taxon>
        <taxon>Stramenopiles</taxon>
        <taxon>Ochrophyta</taxon>
        <taxon>Raphidophyceae</taxon>
        <taxon>Chattonellales</taxon>
        <taxon>Chattonellaceae</taxon>
        <taxon>Heterosigma</taxon>
    </lineage>
</organism>
<dbReference type="GO" id="GO:0003676">
    <property type="term" value="F:nucleic acid binding"/>
    <property type="evidence" value="ECO:0007669"/>
    <property type="project" value="InterPro"/>
</dbReference>
<keyword evidence="2" id="KW-0809">Transit peptide</keyword>
<protein>
    <submittedName>
        <fullName evidence="3">Uncharacterized protein</fullName>
    </submittedName>
</protein>
<comment type="similarity">
    <text evidence="1">Belongs to the mTERF family.</text>
</comment>
<dbReference type="AlphaFoldDB" id="A0A7S3XNU5"/>
<evidence type="ECO:0000256" key="1">
    <source>
        <dbReference type="ARBA" id="ARBA00007692"/>
    </source>
</evidence>
<dbReference type="InterPro" id="IPR038538">
    <property type="entry name" value="MTERF_sf"/>
</dbReference>
<reference evidence="3" key="1">
    <citation type="submission" date="2021-01" db="EMBL/GenBank/DDBJ databases">
        <authorList>
            <person name="Corre E."/>
            <person name="Pelletier E."/>
            <person name="Niang G."/>
            <person name="Scheremetjew M."/>
            <person name="Finn R."/>
            <person name="Kale V."/>
            <person name="Holt S."/>
            <person name="Cochrane G."/>
            <person name="Meng A."/>
            <person name="Brown T."/>
            <person name="Cohen L."/>
        </authorList>
    </citation>
    <scope>NUCLEOTIDE SEQUENCE</scope>
    <source>
        <strain evidence="3">CCMP3107</strain>
    </source>
</reference>
<dbReference type="Pfam" id="PF02536">
    <property type="entry name" value="mTERF"/>
    <property type="match status" value="1"/>
</dbReference>
<gene>
    <name evidence="3" type="ORF">HAKA00212_LOCUS6524</name>
</gene>
<dbReference type="PANTHER" id="PTHR13068:SF112">
    <property type="entry name" value="TRANSCRIPTION TERMINATION FACTOR 3, MITOCHONDRIAL"/>
    <property type="match status" value="1"/>
</dbReference>
<name>A0A7S3XNU5_HETAK</name>
<evidence type="ECO:0000313" key="3">
    <source>
        <dbReference type="EMBL" id="CAE0627845.1"/>
    </source>
</evidence>
<sequence>MHLGLTEIQKIVLREPFFLRVVPETRVVPIVAWLQEEFGFSKEDLGVMMRKTPTLFALSLERNLKPKMAKLVVALSLSPAEGHKLLRTAPSVFLLADCEERVQRLAQFLVRLGIPETKIKKSVLRQPSLLSRKIESMQAVVDYLFKLIPDMKQPQLSVVLTSSPSLLCKNLNSIQEHADFLVHEVGVTHQDLLPMIIVKPQLISSYSIEKNLKPTWEFLLRGYDKAELAKYLARRPSILGCSLEARIKPRIKDFKVATGEWPSLDKLGGILSSTDERWCRYLGGLASTSEARAKKLLKQQ</sequence>